<evidence type="ECO:0000313" key="3">
    <source>
        <dbReference type="EMBL" id="KAK1381050.1"/>
    </source>
</evidence>
<feature type="domain" description="Myb/SANT-like" evidence="2">
    <location>
        <begin position="53"/>
        <end position="151"/>
    </location>
</feature>
<dbReference type="PANTHER" id="PTHR46250:SF18">
    <property type="entry name" value="MYB_SANT-LIKE DOMAIN-CONTAINING PROTEIN"/>
    <property type="match status" value="1"/>
</dbReference>
<dbReference type="EMBL" id="JAUIZM010000006">
    <property type="protein sequence ID" value="KAK1381050.1"/>
    <property type="molecule type" value="Genomic_DNA"/>
</dbReference>
<dbReference type="Proteomes" id="UP001237642">
    <property type="component" value="Unassembled WGS sequence"/>
</dbReference>
<reference evidence="3" key="1">
    <citation type="submission" date="2023-02" db="EMBL/GenBank/DDBJ databases">
        <title>Genome of toxic invasive species Heracleum sosnowskyi carries increased number of genes despite the absence of recent whole-genome duplications.</title>
        <authorList>
            <person name="Schelkunov M."/>
            <person name="Shtratnikova V."/>
            <person name="Makarenko M."/>
            <person name="Klepikova A."/>
            <person name="Omelchenko D."/>
            <person name="Novikova G."/>
            <person name="Obukhova E."/>
            <person name="Bogdanov V."/>
            <person name="Penin A."/>
            <person name="Logacheva M."/>
        </authorList>
    </citation>
    <scope>NUCLEOTIDE SEQUENCE</scope>
    <source>
        <strain evidence="3">Hsosn_3</strain>
        <tissue evidence="3">Leaf</tissue>
    </source>
</reference>
<proteinExistence type="predicted"/>
<protein>
    <recommendedName>
        <fullName evidence="2">Myb/SANT-like domain-containing protein</fullName>
    </recommendedName>
</protein>
<sequence>MPASFIKKPRPVTKTCQDERWMCFQNCLVITKRSQESTEQDANGTNNTRKCLRWTPAEDRILVTAISDLLDMCGWKADNDQFKNGAWAKVEAIMHQKLPSCEKTKPHIDSRVKLLRKQYDAIAEMLSPSPSGFGWNDEGKFVTCPQAVWDDWVKATILSLFKLEDEDKDVEAHQVHDLTTEDEITPNKQSCQRETPPSAAPSTNRTKKAMTKTIKVLKYFSSKIEKISGVMETASEHKGRLASCFQHESDSAERRMQVTTEVMKIGQLTPTQVLLASKKIALNPLKVDFFFGLPDDYKYAYVQGLLILEE</sequence>
<feature type="compositionally biased region" description="Polar residues" evidence="1">
    <location>
        <begin position="186"/>
        <end position="204"/>
    </location>
</feature>
<dbReference type="Pfam" id="PF12776">
    <property type="entry name" value="Myb_DNA-bind_3"/>
    <property type="match status" value="1"/>
</dbReference>
<dbReference type="PANTHER" id="PTHR46250">
    <property type="entry name" value="MYB/SANT-LIKE DNA-BINDING DOMAIN PROTEIN-RELATED"/>
    <property type="match status" value="1"/>
</dbReference>
<dbReference type="AlphaFoldDB" id="A0AAD8I912"/>
<comment type="caution">
    <text evidence="3">The sequence shown here is derived from an EMBL/GenBank/DDBJ whole genome shotgun (WGS) entry which is preliminary data.</text>
</comment>
<feature type="region of interest" description="Disordered" evidence="1">
    <location>
        <begin position="181"/>
        <end position="207"/>
    </location>
</feature>
<accession>A0AAD8I912</accession>
<keyword evidence="4" id="KW-1185">Reference proteome</keyword>
<evidence type="ECO:0000313" key="4">
    <source>
        <dbReference type="Proteomes" id="UP001237642"/>
    </source>
</evidence>
<reference evidence="3" key="2">
    <citation type="submission" date="2023-05" db="EMBL/GenBank/DDBJ databases">
        <authorList>
            <person name="Schelkunov M.I."/>
        </authorList>
    </citation>
    <scope>NUCLEOTIDE SEQUENCE</scope>
    <source>
        <strain evidence="3">Hsosn_3</strain>
        <tissue evidence="3">Leaf</tissue>
    </source>
</reference>
<organism evidence="3 4">
    <name type="scientific">Heracleum sosnowskyi</name>
    <dbReference type="NCBI Taxonomy" id="360622"/>
    <lineage>
        <taxon>Eukaryota</taxon>
        <taxon>Viridiplantae</taxon>
        <taxon>Streptophyta</taxon>
        <taxon>Embryophyta</taxon>
        <taxon>Tracheophyta</taxon>
        <taxon>Spermatophyta</taxon>
        <taxon>Magnoliopsida</taxon>
        <taxon>eudicotyledons</taxon>
        <taxon>Gunneridae</taxon>
        <taxon>Pentapetalae</taxon>
        <taxon>asterids</taxon>
        <taxon>campanulids</taxon>
        <taxon>Apiales</taxon>
        <taxon>Apiaceae</taxon>
        <taxon>Apioideae</taxon>
        <taxon>apioid superclade</taxon>
        <taxon>Tordylieae</taxon>
        <taxon>Tordyliinae</taxon>
        <taxon>Heracleum</taxon>
    </lineage>
</organism>
<gene>
    <name evidence="3" type="ORF">POM88_027794</name>
</gene>
<name>A0AAD8I912_9APIA</name>
<dbReference type="InterPro" id="IPR024752">
    <property type="entry name" value="Myb/SANT-like_dom"/>
</dbReference>
<evidence type="ECO:0000256" key="1">
    <source>
        <dbReference type="SAM" id="MobiDB-lite"/>
    </source>
</evidence>
<evidence type="ECO:0000259" key="2">
    <source>
        <dbReference type="Pfam" id="PF12776"/>
    </source>
</evidence>